<dbReference type="PROSITE" id="PS50005">
    <property type="entry name" value="TPR"/>
    <property type="match status" value="1"/>
</dbReference>
<evidence type="ECO:0000313" key="3">
    <source>
        <dbReference type="Proteomes" id="UP000283700"/>
    </source>
</evidence>
<sequence length="317" mass="38366">MQKYSEDLTLAHEYYREQDYKNCLKVYDILFHKGEQLSIGNLKEYAISLQKNMRYFESIEIARKILDKKRVDIDIFLNMCICLGKIGKYSDALEYYNKILKINKNYNIQIGYYAYLLGQVGKNEMADFYYKIAIDIEPDNAWYISHYAFFLQRIKEYSRSEYYYKVALNKDKNNSWVSKRYAYFLKELKGKEKAYSYYEQLFVENPYNYNYYINAAELAFISNDMEKSLRYLEKANSINKPKVMEIILRFYWAIYYILSDDLKDFEKEALALKSLRRQYTEFIHRDLTDLSFYISNNLSEIKKQKYEYISSILYKGE</sequence>
<accession>A0A415U549</accession>
<gene>
    <name evidence="2" type="ORF">DWZ29_08010</name>
</gene>
<protein>
    <submittedName>
        <fullName evidence="2">Uncharacterized protein</fullName>
    </submittedName>
</protein>
<dbReference type="SMART" id="SM00028">
    <property type="entry name" value="TPR"/>
    <property type="match status" value="2"/>
</dbReference>
<dbReference type="AlphaFoldDB" id="A0A415U549"/>
<dbReference type="InterPro" id="IPR019734">
    <property type="entry name" value="TPR_rpt"/>
</dbReference>
<keyword evidence="1" id="KW-0802">TPR repeat</keyword>
<dbReference type="PANTHER" id="PTHR12558">
    <property type="entry name" value="CELL DIVISION CYCLE 16,23,27"/>
    <property type="match status" value="1"/>
</dbReference>
<feature type="repeat" description="TPR" evidence="1">
    <location>
        <begin position="73"/>
        <end position="106"/>
    </location>
</feature>
<dbReference type="RefSeq" id="WP_118486019.1">
    <property type="nucleotide sequence ID" value="NZ_QRQO01000019.1"/>
</dbReference>
<proteinExistence type="predicted"/>
<dbReference type="SUPFAM" id="SSF48452">
    <property type="entry name" value="TPR-like"/>
    <property type="match status" value="1"/>
</dbReference>
<organism evidence="2 3">
    <name type="scientific">Anaerobutyricum hallii</name>
    <dbReference type="NCBI Taxonomy" id="39488"/>
    <lineage>
        <taxon>Bacteria</taxon>
        <taxon>Bacillati</taxon>
        <taxon>Bacillota</taxon>
        <taxon>Clostridia</taxon>
        <taxon>Lachnospirales</taxon>
        <taxon>Lachnospiraceae</taxon>
        <taxon>Anaerobutyricum</taxon>
    </lineage>
</organism>
<dbReference type="Proteomes" id="UP000283700">
    <property type="component" value="Unassembled WGS sequence"/>
</dbReference>
<evidence type="ECO:0000256" key="1">
    <source>
        <dbReference type="PROSITE-ProRule" id="PRU00339"/>
    </source>
</evidence>
<dbReference type="PANTHER" id="PTHR12558:SF13">
    <property type="entry name" value="CELL DIVISION CYCLE PROTEIN 27 HOMOLOG"/>
    <property type="match status" value="1"/>
</dbReference>
<dbReference type="InterPro" id="IPR011990">
    <property type="entry name" value="TPR-like_helical_dom_sf"/>
</dbReference>
<dbReference type="EMBL" id="QRQO01000019">
    <property type="protein sequence ID" value="RHN13204.1"/>
    <property type="molecule type" value="Genomic_DNA"/>
</dbReference>
<comment type="caution">
    <text evidence="2">The sequence shown here is derived from an EMBL/GenBank/DDBJ whole genome shotgun (WGS) entry which is preliminary data.</text>
</comment>
<name>A0A415U549_9FIRM</name>
<reference evidence="2 3" key="1">
    <citation type="submission" date="2018-08" db="EMBL/GenBank/DDBJ databases">
        <title>A genome reference for cultivated species of the human gut microbiota.</title>
        <authorList>
            <person name="Zou Y."/>
            <person name="Xue W."/>
            <person name="Luo G."/>
        </authorList>
    </citation>
    <scope>NUCLEOTIDE SEQUENCE [LARGE SCALE GENOMIC DNA]</scope>
    <source>
        <strain evidence="2 3">AF31-17AC</strain>
    </source>
</reference>
<dbReference type="Gene3D" id="1.25.40.10">
    <property type="entry name" value="Tetratricopeptide repeat domain"/>
    <property type="match status" value="1"/>
</dbReference>
<evidence type="ECO:0000313" key="2">
    <source>
        <dbReference type="EMBL" id="RHN13204.1"/>
    </source>
</evidence>